<dbReference type="OrthoDB" id="196370at2157"/>
<protein>
    <submittedName>
        <fullName evidence="5">Glycosyltransferase AglI</fullName>
        <ecNumber evidence="5">2.4.1.-</ecNumber>
    </submittedName>
</protein>
<dbReference type="AlphaFoldDB" id="A0A151AJ83"/>
<dbReference type="EMBL" id="LTAZ01000001">
    <property type="protein sequence ID" value="KYH27736.1"/>
    <property type="molecule type" value="Genomic_DNA"/>
</dbReference>
<sequence>MEFSVVVPTLNGRRQLVGCLDALRERLPTVETIVVNGPSTDGTSGMLHERPDVDVLVEIADRNINVARNAGLEIASGEVVVLLDQGHRIEDGWAAAIERGVDGETDAVTGPTHRPIRGGITTEARERRTIAGREVTYFNGGNVALTREAIDDLDGFDEYLETGGARDVAHRLAGQERTVSWQPGMGVRKSIETDGGDGDDPRMVSPGSVFLGDEAHQRWGLKYRSLAYRLAKNYGPRPTVLRRLAGHTAVDGVASVRGVLEGGVTPTAWIGGGSAVSANTLIGLKDGLRARVSDRTPRRNPYGISGRHDRAVEQYDWR</sequence>
<accession>A0A151AJ83</accession>
<dbReference type="CDD" id="cd00761">
    <property type="entry name" value="Glyco_tranf_GTA_type"/>
    <property type="match status" value="1"/>
</dbReference>
<evidence type="ECO:0000256" key="1">
    <source>
        <dbReference type="ARBA" id="ARBA00006739"/>
    </source>
</evidence>
<evidence type="ECO:0000259" key="4">
    <source>
        <dbReference type="Pfam" id="PF00535"/>
    </source>
</evidence>
<keyword evidence="2 5" id="KW-0328">Glycosyltransferase</keyword>
<dbReference type="InterPro" id="IPR029044">
    <property type="entry name" value="Nucleotide-diphossugar_trans"/>
</dbReference>
<gene>
    <name evidence="5" type="primary">aglI_1</name>
    <name evidence="5" type="ORF">HAPAU_04040</name>
</gene>
<keyword evidence="6" id="KW-1185">Reference proteome</keyword>
<dbReference type="PANTHER" id="PTHR43179:SF12">
    <property type="entry name" value="GALACTOFURANOSYLTRANSFERASE GLFT2"/>
    <property type="match status" value="1"/>
</dbReference>
<comment type="similarity">
    <text evidence="1">Belongs to the glycosyltransferase 2 family.</text>
</comment>
<evidence type="ECO:0000256" key="2">
    <source>
        <dbReference type="ARBA" id="ARBA00022676"/>
    </source>
</evidence>
<comment type="caution">
    <text evidence="5">The sequence shown here is derived from an EMBL/GenBank/DDBJ whole genome shotgun (WGS) entry which is preliminary data.</text>
</comment>
<reference evidence="5 6" key="1">
    <citation type="submission" date="2016-02" db="EMBL/GenBank/DDBJ databases">
        <title>Genome sequence of Halalkalicoccus paucihalophilus DSM 24557.</title>
        <authorList>
            <person name="Poehlein A."/>
            <person name="Daniel R."/>
        </authorList>
    </citation>
    <scope>NUCLEOTIDE SEQUENCE [LARGE SCALE GENOMIC DNA]</scope>
    <source>
        <strain evidence="5 6">DSM 24557</strain>
    </source>
</reference>
<keyword evidence="3 5" id="KW-0808">Transferase</keyword>
<dbReference type="Gene3D" id="3.90.550.10">
    <property type="entry name" value="Spore Coat Polysaccharide Biosynthesis Protein SpsA, Chain A"/>
    <property type="match status" value="1"/>
</dbReference>
<dbReference type="GO" id="GO:0016757">
    <property type="term" value="F:glycosyltransferase activity"/>
    <property type="evidence" value="ECO:0007669"/>
    <property type="project" value="UniProtKB-KW"/>
</dbReference>
<dbReference type="SUPFAM" id="SSF53448">
    <property type="entry name" value="Nucleotide-diphospho-sugar transferases"/>
    <property type="match status" value="1"/>
</dbReference>
<dbReference type="PANTHER" id="PTHR43179">
    <property type="entry name" value="RHAMNOSYLTRANSFERASE WBBL"/>
    <property type="match status" value="1"/>
</dbReference>
<organism evidence="5 6">
    <name type="scientific">Halalkalicoccus paucihalophilus</name>
    <dbReference type="NCBI Taxonomy" id="1008153"/>
    <lineage>
        <taxon>Archaea</taxon>
        <taxon>Methanobacteriati</taxon>
        <taxon>Methanobacteriota</taxon>
        <taxon>Stenosarchaea group</taxon>
        <taxon>Halobacteria</taxon>
        <taxon>Halobacteriales</taxon>
        <taxon>Halococcaceae</taxon>
        <taxon>Halalkalicoccus</taxon>
    </lineage>
</organism>
<name>A0A151AJ83_9EURY</name>
<evidence type="ECO:0000313" key="6">
    <source>
        <dbReference type="Proteomes" id="UP000075321"/>
    </source>
</evidence>
<dbReference type="EC" id="2.4.1.-" evidence="5"/>
<dbReference type="Proteomes" id="UP000075321">
    <property type="component" value="Unassembled WGS sequence"/>
</dbReference>
<evidence type="ECO:0000256" key="3">
    <source>
        <dbReference type="ARBA" id="ARBA00022679"/>
    </source>
</evidence>
<dbReference type="RefSeq" id="WP_066378862.1">
    <property type="nucleotide sequence ID" value="NZ_LTAZ01000001.1"/>
</dbReference>
<feature type="domain" description="Glycosyltransferase 2-like" evidence="4">
    <location>
        <begin position="4"/>
        <end position="126"/>
    </location>
</feature>
<proteinExistence type="inferred from homology"/>
<dbReference type="PATRIC" id="fig|1008153.3.peg.408"/>
<dbReference type="InterPro" id="IPR001173">
    <property type="entry name" value="Glyco_trans_2-like"/>
</dbReference>
<dbReference type="Pfam" id="PF00535">
    <property type="entry name" value="Glycos_transf_2"/>
    <property type="match status" value="1"/>
</dbReference>
<evidence type="ECO:0000313" key="5">
    <source>
        <dbReference type="EMBL" id="KYH27736.1"/>
    </source>
</evidence>